<evidence type="ECO:0000313" key="1">
    <source>
        <dbReference type="EMBL" id="OSJ25681.1"/>
    </source>
</evidence>
<proteinExistence type="predicted"/>
<sequence length="175" mass="19849">MREKMFLVNLRRELRRNRSIRVKVFIAGFRLTNFFFEFDKTRVLYALSNCIYKTVCFFFKIDILARTRIGWGLRIFHPFCICIHPDVRIGDDCILRHGVTLGNKGESSSAVPSVGNGVEFGCYAVVFGGVSIPDGARVRALSLTTESERSKVAIDVNVRDACDLDRESLCGFDRP</sequence>
<reference evidence="1 2" key="1">
    <citation type="submission" date="2017-03" db="EMBL/GenBank/DDBJ databases">
        <title>Whole genome sequences of fourteen strains of Bradyrhizobium canariense and one strain of Bradyrhizobium japonicum isolated from Lupinus (Papilionoideae: Genisteae) species in Algeria.</title>
        <authorList>
            <person name="Crovadore J."/>
            <person name="Chekireb D."/>
            <person name="Brachmann A."/>
            <person name="Chablais R."/>
            <person name="Cochard B."/>
            <person name="Lefort F."/>
        </authorList>
    </citation>
    <scope>NUCLEOTIDE SEQUENCE [LARGE SCALE GENOMIC DNA]</scope>
    <source>
        <strain evidence="1 2">UBMA197</strain>
    </source>
</reference>
<dbReference type="AlphaFoldDB" id="A0A1Y2JEE1"/>
<gene>
    <name evidence="1" type="ORF">BSZ19_37670</name>
</gene>
<dbReference type="Proteomes" id="UP000193335">
    <property type="component" value="Unassembled WGS sequence"/>
</dbReference>
<evidence type="ECO:0000313" key="2">
    <source>
        <dbReference type="Proteomes" id="UP000193335"/>
    </source>
</evidence>
<comment type="caution">
    <text evidence="1">The sequence shown here is derived from an EMBL/GenBank/DDBJ whole genome shotgun (WGS) entry which is preliminary data.</text>
</comment>
<dbReference type="Gene3D" id="2.160.10.10">
    <property type="entry name" value="Hexapeptide repeat proteins"/>
    <property type="match status" value="1"/>
</dbReference>
<evidence type="ECO:0008006" key="3">
    <source>
        <dbReference type="Google" id="ProtNLM"/>
    </source>
</evidence>
<organism evidence="1 2">
    <name type="scientific">Bradyrhizobium japonicum</name>
    <dbReference type="NCBI Taxonomy" id="375"/>
    <lineage>
        <taxon>Bacteria</taxon>
        <taxon>Pseudomonadati</taxon>
        <taxon>Pseudomonadota</taxon>
        <taxon>Alphaproteobacteria</taxon>
        <taxon>Hyphomicrobiales</taxon>
        <taxon>Nitrobacteraceae</taxon>
        <taxon>Bradyrhizobium</taxon>
    </lineage>
</organism>
<dbReference type="SUPFAM" id="SSF51161">
    <property type="entry name" value="Trimeric LpxA-like enzymes"/>
    <property type="match status" value="1"/>
</dbReference>
<dbReference type="PANTHER" id="PTHR42811">
    <property type="entry name" value="SERINE ACETYLTRANSFERASE"/>
    <property type="match status" value="1"/>
</dbReference>
<name>A0A1Y2JEE1_BRAJP</name>
<protein>
    <recommendedName>
        <fullName evidence="3">Serine acetyltransferase</fullName>
    </recommendedName>
</protein>
<dbReference type="EMBL" id="NAFL01000279">
    <property type="protein sequence ID" value="OSJ25681.1"/>
    <property type="molecule type" value="Genomic_DNA"/>
</dbReference>
<accession>A0A1Y2JEE1</accession>
<dbReference type="InterPro" id="IPR011004">
    <property type="entry name" value="Trimer_LpxA-like_sf"/>
</dbReference>